<dbReference type="PANTHER" id="PTHR17224">
    <property type="entry name" value="PEPTIDYL-TRNA HYDROLASE"/>
    <property type="match status" value="1"/>
</dbReference>
<evidence type="ECO:0000256" key="4">
    <source>
        <dbReference type="ARBA" id="ARBA00022884"/>
    </source>
</evidence>
<comment type="similarity">
    <text evidence="5">Belongs to the PTH family.</text>
</comment>
<dbReference type="PATRIC" id="fig|1618986.3.peg.595"/>
<evidence type="ECO:0000256" key="3">
    <source>
        <dbReference type="ARBA" id="ARBA00022801"/>
    </source>
</evidence>
<name>A0A0G1XVE8_9BACT</name>
<accession>A0A0G1XVE8</accession>
<evidence type="ECO:0000313" key="8">
    <source>
        <dbReference type="Proteomes" id="UP000033865"/>
    </source>
</evidence>
<dbReference type="Pfam" id="PF01195">
    <property type="entry name" value="Pept_tRNA_hydro"/>
    <property type="match status" value="1"/>
</dbReference>
<protein>
    <recommendedName>
        <fullName evidence="6">Peptidyl-tRNA hydrolase</fullName>
        <ecNumber evidence="1">3.1.1.29</ecNumber>
    </recommendedName>
</protein>
<dbReference type="InterPro" id="IPR001328">
    <property type="entry name" value="Pept_tRNA_hydro"/>
</dbReference>
<dbReference type="SUPFAM" id="SSF53178">
    <property type="entry name" value="Peptidyl-tRNA hydrolase-like"/>
    <property type="match status" value="1"/>
</dbReference>
<dbReference type="InterPro" id="IPR018171">
    <property type="entry name" value="Pept_tRNA_hydro_CS"/>
</dbReference>
<evidence type="ECO:0000256" key="6">
    <source>
        <dbReference type="ARBA" id="ARBA00050038"/>
    </source>
</evidence>
<evidence type="ECO:0000313" key="7">
    <source>
        <dbReference type="EMBL" id="KKW34956.1"/>
    </source>
</evidence>
<gene>
    <name evidence="7" type="ORF">UY82_C0055G0002</name>
</gene>
<keyword evidence="3 7" id="KW-0378">Hydrolase</keyword>
<dbReference type="Proteomes" id="UP000033865">
    <property type="component" value="Unassembled WGS sequence"/>
</dbReference>
<dbReference type="AlphaFoldDB" id="A0A0G1XVE8"/>
<dbReference type="GO" id="GO:0000049">
    <property type="term" value="F:tRNA binding"/>
    <property type="evidence" value="ECO:0007669"/>
    <property type="project" value="UniProtKB-KW"/>
</dbReference>
<comment type="caution">
    <text evidence="7">The sequence shown here is derived from an EMBL/GenBank/DDBJ whole genome shotgun (WGS) entry which is preliminary data.</text>
</comment>
<dbReference type="EMBL" id="LCRN01000055">
    <property type="protein sequence ID" value="KKW34956.1"/>
    <property type="molecule type" value="Genomic_DNA"/>
</dbReference>
<dbReference type="PROSITE" id="PS01196">
    <property type="entry name" value="PEPT_TRNA_HYDROL_2"/>
    <property type="match status" value="1"/>
</dbReference>
<evidence type="ECO:0000256" key="1">
    <source>
        <dbReference type="ARBA" id="ARBA00013260"/>
    </source>
</evidence>
<proteinExistence type="inferred from homology"/>
<reference evidence="7 8" key="1">
    <citation type="journal article" date="2015" name="Nature">
        <title>rRNA introns, odd ribosomes, and small enigmatic genomes across a large radiation of phyla.</title>
        <authorList>
            <person name="Brown C.T."/>
            <person name="Hug L.A."/>
            <person name="Thomas B.C."/>
            <person name="Sharon I."/>
            <person name="Castelle C.J."/>
            <person name="Singh A."/>
            <person name="Wilkins M.J."/>
            <person name="Williams K.H."/>
            <person name="Banfield J.F."/>
        </authorList>
    </citation>
    <scope>NUCLEOTIDE SEQUENCE [LARGE SCALE GENOMIC DNA]</scope>
</reference>
<sequence length="106" mass="11600">MNRSGEAVQAVAGWQKPDRIIAIYDDADLPFGKIRVREDGGSAGHNGVKSLIEHIGGNFTRVRVGIGRPENNNVPLEDWVLTKWSAQESARLPEIVEHAMKSTGPL</sequence>
<organism evidence="7 8">
    <name type="scientific">Candidatus Uhrbacteria bacterium GW2011_GWC2_53_7</name>
    <dbReference type="NCBI Taxonomy" id="1618986"/>
    <lineage>
        <taxon>Bacteria</taxon>
        <taxon>Candidatus Uhriibacteriota</taxon>
    </lineage>
</organism>
<evidence type="ECO:0000256" key="5">
    <source>
        <dbReference type="ARBA" id="ARBA00038063"/>
    </source>
</evidence>
<dbReference type="PANTHER" id="PTHR17224:SF1">
    <property type="entry name" value="PEPTIDYL-TRNA HYDROLASE"/>
    <property type="match status" value="1"/>
</dbReference>
<dbReference type="NCBIfam" id="TIGR00447">
    <property type="entry name" value="pth"/>
    <property type="match status" value="1"/>
</dbReference>
<dbReference type="EC" id="3.1.1.29" evidence="1"/>
<dbReference type="GO" id="GO:0004045">
    <property type="term" value="F:peptidyl-tRNA hydrolase activity"/>
    <property type="evidence" value="ECO:0007669"/>
    <property type="project" value="UniProtKB-EC"/>
</dbReference>
<dbReference type="Gene3D" id="3.40.50.1470">
    <property type="entry name" value="Peptidyl-tRNA hydrolase"/>
    <property type="match status" value="1"/>
</dbReference>
<keyword evidence="2" id="KW-0820">tRNA-binding</keyword>
<keyword evidence="4" id="KW-0694">RNA-binding</keyword>
<dbReference type="InterPro" id="IPR036416">
    <property type="entry name" value="Pept_tRNA_hydro_sf"/>
</dbReference>
<evidence type="ECO:0000256" key="2">
    <source>
        <dbReference type="ARBA" id="ARBA00022555"/>
    </source>
</evidence>